<dbReference type="SUPFAM" id="SSF48452">
    <property type="entry name" value="TPR-like"/>
    <property type="match status" value="2"/>
</dbReference>
<evidence type="ECO:0000256" key="4">
    <source>
        <dbReference type="ARBA" id="ARBA00038101"/>
    </source>
</evidence>
<organism evidence="8 9">
    <name type="scientific">Adineta steineri</name>
    <dbReference type="NCBI Taxonomy" id="433720"/>
    <lineage>
        <taxon>Eukaryota</taxon>
        <taxon>Metazoa</taxon>
        <taxon>Spiralia</taxon>
        <taxon>Gnathifera</taxon>
        <taxon>Rotifera</taxon>
        <taxon>Eurotatoria</taxon>
        <taxon>Bdelloidea</taxon>
        <taxon>Adinetida</taxon>
        <taxon>Adinetidae</taxon>
        <taxon>Adineta</taxon>
    </lineage>
</organism>
<dbReference type="Pfam" id="PF08238">
    <property type="entry name" value="Sel1"/>
    <property type="match status" value="6"/>
</dbReference>
<dbReference type="PROSITE" id="PS50005">
    <property type="entry name" value="TPR"/>
    <property type="match status" value="1"/>
</dbReference>
<comment type="similarity">
    <text evidence="4">Belongs to the sel-1 family.</text>
</comment>
<evidence type="ECO:0000256" key="2">
    <source>
        <dbReference type="ARBA" id="ARBA00022771"/>
    </source>
</evidence>
<feature type="repeat" description="TPR" evidence="6">
    <location>
        <begin position="228"/>
        <end position="261"/>
    </location>
</feature>
<evidence type="ECO:0000256" key="6">
    <source>
        <dbReference type="PROSITE-ProRule" id="PRU00339"/>
    </source>
</evidence>
<dbReference type="SMART" id="SM00028">
    <property type="entry name" value="TPR"/>
    <property type="match status" value="5"/>
</dbReference>
<dbReference type="InterPro" id="IPR011990">
    <property type="entry name" value="TPR-like_helical_dom_sf"/>
</dbReference>
<evidence type="ECO:0000259" key="7">
    <source>
        <dbReference type="PROSITE" id="PS50865"/>
    </source>
</evidence>
<evidence type="ECO:0000256" key="5">
    <source>
        <dbReference type="PROSITE-ProRule" id="PRU00134"/>
    </source>
</evidence>
<dbReference type="Proteomes" id="UP000663860">
    <property type="component" value="Unassembled WGS sequence"/>
</dbReference>
<dbReference type="InterPro" id="IPR006597">
    <property type="entry name" value="Sel1-like"/>
</dbReference>
<keyword evidence="2 5" id="KW-0863">Zinc-finger</keyword>
<evidence type="ECO:0000256" key="3">
    <source>
        <dbReference type="ARBA" id="ARBA00022833"/>
    </source>
</evidence>
<dbReference type="PANTHER" id="PTHR11102:SF160">
    <property type="entry name" value="ERAD-ASSOCIATED E3 UBIQUITIN-PROTEIN LIGASE COMPONENT HRD3"/>
    <property type="match status" value="1"/>
</dbReference>
<feature type="domain" description="MYND-type" evidence="7">
    <location>
        <begin position="1040"/>
        <end position="1079"/>
    </location>
</feature>
<keyword evidence="6" id="KW-0802">TPR repeat</keyword>
<dbReference type="PANTHER" id="PTHR11102">
    <property type="entry name" value="SEL-1-LIKE PROTEIN"/>
    <property type="match status" value="1"/>
</dbReference>
<protein>
    <recommendedName>
        <fullName evidence="7">MYND-type domain-containing protein</fullName>
    </recommendedName>
</protein>
<dbReference type="SUPFAM" id="SSF144232">
    <property type="entry name" value="HIT/MYND zinc finger-like"/>
    <property type="match status" value="1"/>
</dbReference>
<dbReference type="InterPro" id="IPR002893">
    <property type="entry name" value="Znf_MYND"/>
</dbReference>
<dbReference type="PROSITE" id="PS01360">
    <property type="entry name" value="ZF_MYND_1"/>
    <property type="match status" value="1"/>
</dbReference>
<gene>
    <name evidence="8" type="ORF">IZO911_LOCUS27653</name>
</gene>
<name>A0A814V9I1_9BILA</name>
<dbReference type="InterPro" id="IPR019734">
    <property type="entry name" value="TPR_rpt"/>
</dbReference>
<dbReference type="Gene3D" id="6.10.140.2220">
    <property type="match status" value="1"/>
</dbReference>
<reference evidence="8" key="1">
    <citation type="submission" date="2021-02" db="EMBL/GenBank/DDBJ databases">
        <authorList>
            <person name="Nowell W R."/>
        </authorList>
    </citation>
    <scope>NUCLEOTIDE SEQUENCE</scope>
</reference>
<comment type="caution">
    <text evidence="8">The sequence shown here is derived from an EMBL/GenBank/DDBJ whole genome shotgun (WGS) entry which is preliminary data.</text>
</comment>
<dbReference type="AlphaFoldDB" id="A0A814V9I1"/>
<dbReference type="PROSITE" id="PS50865">
    <property type="entry name" value="ZF_MYND_2"/>
    <property type="match status" value="1"/>
</dbReference>
<accession>A0A814V9I1</accession>
<dbReference type="EMBL" id="CAJNOE010000379">
    <property type="protein sequence ID" value="CAF1184325.1"/>
    <property type="molecule type" value="Genomic_DNA"/>
</dbReference>
<keyword evidence="1" id="KW-0479">Metal-binding</keyword>
<dbReference type="SUPFAM" id="SSF81901">
    <property type="entry name" value="HCP-like"/>
    <property type="match status" value="1"/>
</dbReference>
<proteinExistence type="inferred from homology"/>
<dbReference type="InterPro" id="IPR050767">
    <property type="entry name" value="Sel1_AlgK"/>
</dbReference>
<evidence type="ECO:0000256" key="1">
    <source>
        <dbReference type="ARBA" id="ARBA00022723"/>
    </source>
</evidence>
<evidence type="ECO:0000313" key="9">
    <source>
        <dbReference type="Proteomes" id="UP000663860"/>
    </source>
</evidence>
<sequence length="1080" mass="122923">MFTNQQWLDSPADGHAYITGIGQKYYQNCRNIQKVMLETGNTNQWDLSILPVIFCETKPAKPFSQRKRQRVNKENNDLLVVTTIQNNNAHHASKCISDTEFEAVWTQLSSILVSFGDDADVIAKLKLNINDTKQKEPINTVNTIEAKRLKDLGNEAFTQKNFDEASELFSQALVLTDVSDYDRSILYSNRAAAYLEKCETLPITSSTDSRYLALQDAEHAHDLRPMWPKAHCRIGQAHVALGEYEKAVHSYEKALALDPTNTDMKIARDFALERKHYFERQDRLNPQNMPRTTREQLNEFSKISGFSIERQEKLFNFFRKNDPGKDAVLTGQQYRDGDDNVKQNYDLAARFYSKATALGNAEGMYNLALLHQQGLGVKKDMQTAIHLLKQAAAQSHIMAHNVPIPNAGIVEAEHCLGLYYETGVGVEINYKKAAEWYQRASDHGSETAANNLGLMYGAGKGVNKDLIKSEQLLHLSATRGDRNAPMNLALALFKKQDYQAAAQWCKLAGERNNMLDKNRLKMIQDAAEQERQRFKDADVETWEKQNGFNINNLTYTERIKRKRLAENPSSDKAFSAAEHLTKVFQSLKPVPQPFGGKSRMYDRTMLEEYSQKGYVFAKRLLEAQTYFLRSVQILLDEFINVNDRDIQFITELSAAIKIEHIVIQLPEDLHNEAKLIAGRVLDRYDSKQSQLDEDARVCFGYLHMNSLQSTIEFLTVCIRMYSKSDFFLEVRGCLYGFLGKYDEGLADFNAALQLVPDAVELLYDRAAYLRLIKHIDLNGAIGAYDTFVKSAPLDHRKIPEAYYAVASCYIANTAIPNHIEIAEKYYEKAIEAEKHQLPCFIPYQSNNKSLVSMLFSHKPMKSKGAPTKLEIDTEKPKSRLTDPRRLDMIQFHRNSIAEKRKLPPNMNLARSTIKARLHQKSPMSLIGLKGITLRDMNPMKDHIYQGCVLSGMIFEQSPVVEPSIWLLFEDDNGDLERLFLYNIPASEGWQLIKDTYIYGTKISILNPYMRMATDGNPAIRVDDASSIILHGDTHNVKDMCRCCTEANASCVCAKCKSAHYCSKECQTIDWKQCGHKLICN</sequence>
<evidence type="ECO:0000313" key="8">
    <source>
        <dbReference type="EMBL" id="CAF1184325.1"/>
    </source>
</evidence>
<keyword evidence="3" id="KW-0862">Zinc</keyword>
<dbReference type="GO" id="GO:0008270">
    <property type="term" value="F:zinc ion binding"/>
    <property type="evidence" value="ECO:0007669"/>
    <property type="project" value="UniProtKB-KW"/>
</dbReference>
<dbReference type="SMART" id="SM00671">
    <property type="entry name" value="SEL1"/>
    <property type="match status" value="7"/>
</dbReference>
<dbReference type="Gene3D" id="1.25.40.10">
    <property type="entry name" value="Tetratricopeptide repeat domain"/>
    <property type="match status" value="4"/>
</dbReference>
<dbReference type="PROSITE" id="PS50293">
    <property type="entry name" value="TPR_REGION"/>
    <property type="match status" value="1"/>
</dbReference>
<dbReference type="Pfam" id="PF00515">
    <property type="entry name" value="TPR_1"/>
    <property type="match status" value="1"/>
</dbReference>